<dbReference type="GO" id="GO:0034472">
    <property type="term" value="P:snRNA 3'-end processing"/>
    <property type="evidence" value="ECO:0007669"/>
    <property type="project" value="TreeGrafter"/>
</dbReference>
<dbReference type="Gene3D" id="3.60.15.10">
    <property type="entry name" value="Ribonuclease Z/Hydroxyacylglutathione hydrolase-like"/>
    <property type="match status" value="1"/>
</dbReference>
<organism evidence="3 4">
    <name type="scientific">Physocladia obscura</name>
    <dbReference type="NCBI Taxonomy" id="109957"/>
    <lineage>
        <taxon>Eukaryota</taxon>
        <taxon>Fungi</taxon>
        <taxon>Fungi incertae sedis</taxon>
        <taxon>Chytridiomycota</taxon>
        <taxon>Chytridiomycota incertae sedis</taxon>
        <taxon>Chytridiomycetes</taxon>
        <taxon>Chytridiales</taxon>
        <taxon>Chytriomycetaceae</taxon>
        <taxon>Physocladia</taxon>
    </lineage>
</organism>
<reference evidence="3" key="1">
    <citation type="submission" date="2020-05" db="EMBL/GenBank/DDBJ databases">
        <title>Phylogenomic resolution of chytrid fungi.</title>
        <authorList>
            <person name="Stajich J.E."/>
            <person name="Amses K."/>
            <person name="Simmons R."/>
            <person name="Seto K."/>
            <person name="Myers J."/>
            <person name="Bonds A."/>
            <person name="Quandt C.A."/>
            <person name="Barry K."/>
            <person name="Liu P."/>
            <person name="Grigoriev I."/>
            <person name="Longcore J.E."/>
            <person name="James T.Y."/>
        </authorList>
    </citation>
    <scope>NUCLEOTIDE SEQUENCE</scope>
    <source>
        <strain evidence="3">JEL0513</strain>
    </source>
</reference>
<evidence type="ECO:0000256" key="2">
    <source>
        <dbReference type="ARBA" id="ARBA00023242"/>
    </source>
</evidence>
<dbReference type="InterPro" id="IPR027074">
    <property type="entry name" value="Integrator_9su"/>
</dbReference>
<dbReference type="PANTHER" id="PTHR46094">
    <property type="entry name" value="INTEGRATOR COMPLEX SUBUNIT 9"/>
    <property type="match status" value="1"/>
</dbReference>
<keyword evidence="2" id="KW-0539">Nucleus</keyword>
<protein>
    <submittedName>
        <fullName evidence="3">Integrator complex subunit 9</fullName>
    </submittedName>
</protein>
<dbReference type="InterPro" id="IPR036866">
    <property type="entry name" value="RibonucZ/Hydroxyglut_hydro"/>
</dbReference>
<gene>
    <name evidence="3" type="primary">INTS9</name>
    <name evidence="3" type="ORF">HK100_005693</name>
</gene>
<evidence type="ECO:0000313" key="4">
    <source>
        <dbReference type="Proteomes" id="UP001211907"/>
    </source>
</evidence>
<evidence type="ECO:0000313" key="3">
    <source>
        <dbReference type="EMBL" id="KAJ3132076.1"/>
    </source>
</evidence>
<name>A0AAD5T6P4_9FUNG</name>
<dbReference type="Proteomes" id="UP001211907">
    <property type="component" value="Unassembled WGS sequence"/>
</dbReference>
<dbReference type="PANTHER" id="PTHR46094:SF1">
    <property type="entry name" value="INTEGRATOR COMPLEX SUBUNIT 9"/>
    <property type="match status" value="1"/>
</dbReference>
<comment type="subcellular location">
    <subcellularLocation>
        <location evidence="1">Nucleus</location>
    </subcellularLocation>
</comment>
<dbReference type="EMBL" id="JADGJH010000265">
    <property type="protein sequence ID" value="KAJ3132076.1"/>
    <property type="molecule type" value="Genomic_DNA"/>
</dbReference>
<dbReference type="SUPFAM" id="SSF56281">
    <property type="entry name" value="Metallo-hydrolase/oxidoreductase"/>
    <property type="match status" value="1"/>
</dbReference>
<accession>A0AAD5T6P4</accession>
<proteinExistence type="predicted"/>
<sequence>MSHLTNAASATNSRWPCWILEIDSFTILLDCAISEFGASAPVQNVIPHLDAKTIQRINVVLISNHETFLALPYISEFGGFNGIRKIFATDPTVAFGKLRLEEFIRSNPQVLNADGVMQPCYSNNEAQSCIEKINRVSSGYCLGSTNWMISFHFQKILYISTSSTTLGKHSAPIDIEAMKFADYVICNNAAATKSAQSTQSTLQKSGKTIFSQLSRSIENGGTVVFLCKPFGCLFDLLELIEGIFLSMGMTATVHVISTVANESLKVCNILGEWMNNERKERVFKSNVPLMHGPMMDSKRLLTHMSMHTVFVHKPQVLVLDYSDIENSSFSAFLKWRKGGACTYIVTESDSADFLMTFLSQSKINSNTLYCPFDAHASEQDYVTLLQTIKPGFGIVVPHASSYFMDIYGGNLSVLPGSGGKNSRCEIPIDSIIRSVLISKSMAQNVVLSQIAKAYCGVVSGTIKIGHPNILTKRDYNATKIILGEKGFLNRLLEASVSEVY</sequence>
<dbReference type="AlphaFoldDB" id="A0AAD5T6P4"/>
<keyword evidence="4" id="KW-1185">Reference proteome</keyword>
<dbReference type="Gene3D" id="3.40.50.10890">
    <property type="match status" value="1"/>
</dbReference>
<dbReference type="GO" id="GO:0032039">
    <property type="term" value="C:integrator complex"/>
    <property type="evidence" value="ECO:0007669"/>
    <property type="project" value="InterPro"/>
</dbReference>
<evidence type="ECO:0000256" key="1">
    <source>
        <dbReference type="ARBA" id="ARBA00004123"/>
    </source>
</evidence>
<comment type="caution">
    <text evidence="3">The sequence shown here is derived from an EMBL/GenBank/DDBJ whole genome shotgun (WGS) entry which is preliminary data.</text>
</comment>